<reference evidence="2 3" key="1">
    <citation type="submission" date="2018-04" db="EMBL/GenBank/DDBJ databases">
        <title>Chitinophaga fuyangensis sp. nov., isolated from soil in a chemical factory.</title>
        <authorList>
            <person name="Chen K."/>
        </authorList>
    </citation>
    <scope>NUCLEOTIDE SEQUENCE [LARGE SCALE GENOMIC DNA]</scope>
    <source>
        <strain evidence="2 3">LY-1</strain>
    </source>
</reference>
<evidence type="ECO:0008006" key="4">
    <source>
        <dbReference type="Google" id="ProtNLM"/>
    </source>
</evidence>
<dbReference type="CDD" id="cd14789">
    <property type="entry name" value="Tiki"/>
    <property type="match status" value="1"/>
</dbReference>
<name>A0A2T7BCN3_9BACT</name>
<feature type="signal peptide" evidence="1">
    <location>
        <begin position="1"/>
        <end position="20"/>
    </location>
</feature>
<evidence type="ECO:0000256" key="1">
    <source>
        <dbReference type="SAM" id="SignalP"/>
    </source>
</evidence>
<comment type="caution">
    <text evidence="2">The sequence shown here is derived from an EMBL/GenBank/DDBJ whole genome shotgun (WGS) entry which is preliminary data.</text>
</comment>
<protein>
    <recommendedName>
        <fullName evidence="4">TraB/GumN family protein</fullName>
    </recommendedName>
</protein>
<evidence type="ECO:0000313" key="2">
    <source>
        <dbReference type="EMBL" id="PUZ22854.1"/>
    </source>
</evidence>
<feature type="chain" id="PRO_5015507987" description="TraB/GumN family protein" evidence="1">
    <location>
        <begin position="21"/>
        <end position="287"/>
    </location>
</feature>
<dbReference type="RefSeq" id="WP_108688598.1">
    <property type="nucleotide sequence ID" value="NZ_QCYK01000003.1"/>
</dbReference>
<keyword evidence="3" id="KW-1185">Reference proteome</keyword>
<organism evidence="2 3">
    <name type="scientific">Chitinophaga parva</name>
    <dbReference type="NCBI Taxonomy" id="2169414"/>
    <lineage>
        <taxon>Bacteria</taxon>
        <taxon>Pseudomonadati</taxon>
        <taxon>Bacteroidota</taxon>
        <taxon>Chitinophagia</taxon>
        <taxon>Chitinophagales</taxon>
        <taxon>Chitinophagaceae</taxon>
        <taxon>Chitinophaga</taxon>
    </lineage>
</organism>
<dbReference type="AlphaFoldDB" id="A0A2T7BCN3"/>
<dbReference type="PANTHER" id="PTHR40590">
    <property type="entry name" value="CYTOPLASMIC PROTEIN-RELATED"/>
    <property type="match status" value="1"/>
</dbReference>
<dbReference type="Proteomes" id="UP000244450">
    <property type="component" value="Unassembled WGS sequence"/>
</dbReference>
<gene>
    <name evidence="2" type="ORF">DCC81_20760</name>
</gene>
<keyword evidence="1" id="KW-0732">Signal</keyword>
<accession>A0A2T7BCN3</accession>
<evidence type="ECO:0000313" key="3">
    <source>
        <dbReference type="Proteomes" id="UP000244450"/>
    </source>
</evidence>
<dbReference type="EMBL" id="QCYK01000003">
    <property type="protein sequence ID" value="PUZ22854.1"/>
    <property type="molecule type" value="Genomic_DNA"/>
</dbReference>
<sequence length="287" mass="32034">MKRFCCALLLLTCPLLSALAQTGDNAMFWKISGHGLQQPSYLMGTMHVLCKGDAPFTPAQLDALKNTEALYLEIKMDDPNMQADLIQALKLKDGETIKDKFRPADLALAAAYFRDSLHTDLEQLLSQFKLFLPSAMLISKMLPCSPQSSLETDLMLAAKKLGHPVLGLETVAAEMASIDEVPDSIQVQSFMRTVSDMDLARDEIRRMREAYLHQRMDSLVAAALENEIDAKETKYLTVKRNQNWMPVIEKAIHERPVFIACGALHLATEDGLLLLLRKAGYTLTPVR</sequence>
<dbReference type="OrthoDB" id="9798714at2"/>
<proteinExistence type="predicted"/>
<dbReference type="InterPro" id="IPR047111">
    <property type="entry name" value="YbaP-like"/>
</dbReference>
<dbReference type="Pfam" id="PF01963">
    <property type="entry name" value="TraB_PrgY_gumN"/>
    <property type="match status" value="1"/>
</dbReference>
<dbReference type="InterPro" id="IPR002816">
    <property type="entry name" value="TraB/PrgY/GumN_fam"/>
</dbReference>
<dbReference type="PANTHER" id="PTHR40590:SF1">
    <property type="entry name" value="CYTOPLASMIC PROTEIN"/>
    <property type="match status" value="1"/>
</dbReference>